<dbReference type="AlphaFoldDB" id="A0A508YRM3"/>
<sequence>MKNVMAILGIPADYHVVQTTSRTRNGEPVTVERLQTSADITPNNAHITLVRNEAGTVISFNDSTFKAGGKLPAAERARHQASQLFQQLDSTYAANLTYMRTERQERHYFDHGERISTPVYWIKFAHRNGSYNWVTIGPDNRVIEVERESYWDYFRNRRATEMWNYDDWVLAYEGKGPQMAAPNALA</sequence>
<proteinExistence type="predicted"/>
<reference evidence="2 3" key="1">
    <citation type="submission" date="2019-04" db="EMBL/GenBank/DDBJ databases">
        <title>Genome Announcement to Ensure Probiotic Safety of Lactobacillus rhamnosus UBLR-58.</title>
        <authorList>
            <person name="Sulthana A."/>
            <person name="Lakshmi S.G."/>
            <person name="Madempudi R.S."/>
        </authorList>
    </citation>
    <scope>NUCLEOTIDE SEQUENCE [LARGE SCALE GENOMIC DNA]</scope>
    <source>
        <strain evidence="2 3">UBLR-58</strain>
    </source>
</reference>
<dbReference type="EMBL" id="SSHM01000001">
    <property type="protein sequence ID" value="THC81251.1"/>
    <property type="molecule type" value="Genomic_DNA"/>
</dbReference>
<dbReference type="EMBL" id="JACCKI010000003">
    <property type="protein sequence ID" value="NZA04578.1"/>
    <property type="molecule type" value="Genomic_DNA"/>
</dbReference>
<evidence type="ECO:0000313" key="4">
    <source>
        <dbReference type="Proteomes" id="UP000552935"/>
    </source>
</evidence>
<evidence type="ECO:0000313" key="3">
    <source>
        <dbReference type="Proteomes" id="UP000307517"/>
    </source>
</evidence>
<organism evidence="1 4">
    <name type="scientific">Lacticaseibacillus rhamnosus</name>
    <name type="common">Lactobacillus rhamnosus</name>
    <dbReference type="NCBI Taxonomy" id="47715"/>
    <lineage>
        <taxon>Bacteria</taxon>
        <taxon>Bacillati</taxon>
        <taxon>Bacillota</taxon>
        <taxon>Bacilli</taxon>
        <taxon>Lactobacillales</taxon>
        <taxon>Lactobacillaceae</taxon>
        <taxon>Lacticaseibacillus</taxon>
    </lineage>
</organism>
<accession>A0A508YRM3</accession>
<protein>
    <submittedName>
        <fullName evidence="1">Uncharacterized protein</fullName>
    </submittedName>
</protein>
<evidence type="ECO:0000313" key="1">
    <source>
        <dbReference type="EMBL" id="NZA04578.1"/>
    </source>
</evidence>
<gene>
    <name evidence="2" type="ORF">E6L36_13275</name>
    <name evidence="1" type="ORF">H0N82_05530</name>
</gene>
<comment type="caution">
    <text evidence="1">The sequence shown here is derived from an EMBL/GenBank/DDBJ whole genome shotgun (WGS) entry which is preliminary data.</text>
</comment>
<name>A0A508YRM3_LACRH</name>
<dbReference type="RefSeq" id="WP_005691452.1">
    <property type="nucleotide sequence ID" value="NZ_CABFNI010000008.1"/>
</dbReference>
<evidence type="ECO:0000313" key="2">
    <source>
        <dbReference type="EMBL" id="THC81251.1"/>
    </source>
</evidence>
<reference evidence="1 4" key="2">
    <citation type="submission" date="2020-07" db="EMBL/GenBank/DDBJ databases">
        <title>Organ Donor 1.</title>
        <authorList>
            <person name="Marsh A.J."/>
            <person name="Azcarate-Peril M.A."/>
        </authorList>
    </citation>
    <scope>NUCLEOTIDE SEQUENCE [LARGE SCALE GENOMIC DNA]</scope>
    <source>
        <strain evidence="1 4">AMC0712</strain>
    </source>
</reference>
<dbReference type="Proteomes" id="UP000307517">
    <property type="component" value="Unassembled WGS sequence"/>
</dbReference>
<dbReference type="Proteomes" id="UP000552935">
    <property type="component" value="Unassembled WGS sequence"/>
</dbReference>